<keyword evidence="1" id="KW-0732">Signal</keyword>
<dbReference type="RefSeq" id="WP_042556159.1">
    <property type="nucleotide sequence ID" value="NZ_JXQW01000096.1"/>
</dbReference>
<dbReference type="CDD" id="cd13555">
    <property type="entry name" value="PBP2_sulfate_ester_like"/>
    <property type="match status" value="1"/>
</dbReference>
<accession>A0A0D0K1A7</accession>
<evidence type="ECO:0000256" key="1">
    <source>
        <dbReference type="SAM" id="SignalP"/>
    </source>
</evidence>
<gene>
    <name evidence="3" type="ORF">RU08_22770</name>
</gene>
<feature type="chain" id="PRO_5002214041" evidence="1">
    <location>
        <begin position="23"/>
        <end position="350"/>
    </location>
</feature>
<dbReference type="AlphaFoldDB" id="A0A0D0K1A7"/>
<dbReference type="Gene3D" id="3.40.190.10">
    <property type="entry name" value="Periplasmic binding protein-like II"/>
    <property type="match status" value="2"/>
</dbReference>
<evidence type="ECO:0000313" key="3">
    <source>
        <dbReference type="EMBL" id="KIP90875.1"/>
    </source>
</evidence>
<evidence type="ECO:0000259" key="2">
    <source>
        <dbReference type="Pfam" id="PF09084"/>
    </source>
</evidence>
<organism evidence="3 4">
    <name type="scientific">Pseudomonas fulva</name>
    <dbReference type="NCBI Taxonomy" id="47880"/>
    <lineage>
        <taxon>Bacteria</taxon>
        <taxon>Pseudomonadati</taxon>
        <taxon>Pseudomonadota</taxon>
        <taxon>Gammaproteobacteria</taxon>
        <taxon>Pseudomonadales</taxon>
        <taxon>Pseudomonadaceae</taxon>
        <taxon>Pseudomonas</taxon>
    </lineage>
</organism>
<dbReference type="Pfam" id="PF09084">
    <property type="entry name" value="NMT1"/>
    <property type="match status" value="1"/>
</dbReference>
<dbReference type="EMBL" id="JXQW01000096">
    <property type="protein sequence ID" value="KIP90875.1"/>
    <property type="molecule type" value="Genomic_DNA"/>
</dbReference>
<dbReference type="SUPFAM" id="SSF53850">
    <property type="entry name" value="Periplasmic binding protein-like II"/>
    <property type="match status" value="1"/>
</dbReference>
<feature type="signal peptide" evidence="1">
    <location>
        <begin position="1"/>
        <end position="22"/>
    </location>
</feature>
<evidence type="ECO:0000313" key="4">
    <source>
        <dbReference type="Proteomes" id="UP000032068"/>
    </source>
</evidence>
<dbReference type="PANTHER" id="PTHR30024">
    <property type="entry name" value="ALIPHATIC SULFONATES-BINDING PROTEIN-RELATED"/>
    <property type="match status" value="1"/>
</dbReference>
<comment type="caution">
    <text evidence="3">The sequence shown here is derived from an EMBL/GenBank/DDBJ whole genome shotgun (WGS) entry which is preliminary data.</text>
</comment>
<reference evidence="3 4" key="1">
    <citation type="submission" date="2014-12" db="EMBL/GenBank/DDBJ databases">
        <title>16Stimator: statistical estimation of ribosomal gene copy numbers from draft genome assemblies.</title>
        <authorList>
            <person name="Perisin M.A."/>
            <person name="Vetter M."/>
            <person name="Gilbert J.A."/>
            <person name="Bergelson J."/>
        </authorList>
    </citation>
    <scope>NUCLEOTIDE SEQUENCE [LARGE SCALE GENOMIC DNA]</scope>
    <source>
        <strain evidence="3 4">MEJ086</strain>
    </source>
</reference>
<name>A0A0D0K1A7_9PSED</name>
<dbReference type="Proteomes" id="UP000032068">
    <property type="component" value="Unassembled WGS sequence"/>
</dbReference>
<dbReference type="InterPro" id="IPR015168">
    <property type="entry name" value="SsuA/THI5"/>
</dbReference>
<protein>
    <submittedName>
        <fullName evidence="3">Alkanesulfonates-binding protein</fullName>
    </submittedName>
</protein>
<sequence length="350" mass="37956">MKRLTSLLCSALLALTTLATQAAEQPAVIRIGAPDQGAGDKPFASGVLGLAHIRKQLEDAFAEDGIKVEWHFFKGAGPAVNEAFANRQLDFAGLGDLAAIIGRASGLDTRLILGGRGANMYLAATPESAIKSLEDLKGKRVSVYRGTADQLSFARVLAAAGLKERDLQIVSLDWSAARAALAGRQIDAAWSGMGILALGKQGIEFPVSTKQLPVTATTQTGVIASNAFIESYPEATQKLVDVLVSNADWISRAENLDAYISLLSQQSAVPAELYAREYRDDDLAFRASPLLDSFLRHSYQDSIDKAKTLGLIRRTFDVEQWFEPRFVEQAIARQKLQDRWQRYDASGAAE</sequence>
<proteinExistence type="predicted"/>
<dbReference type="OrthoDB" id="9780180at2"/>
<feature type="domain" description="SsuA/THI5-like" evidence="2">
    <location>
        <begin position="61"/>
        <end position="246"/>
    </location>
</feature>
<dbReference type="PANTHER" id="PTHR30024:SF21">
    <property type="entry name" value="ABC TRANSPORTER SUBSTRATE-BINDING PROTEIN"/>
    <property type="match status" value="1"/>
</dbReference>